<evidence type="ECO:0000256" key="1">
    <source>
        <dbReference type="SAM" id="MobiDB-lite"/>
    </source>
</evidence>
<protein>
    <recommendedName>
        <fullName evidence="2">DUF4283 domain-containing protein</fullName>
    </recommendedName>
</protein>
<feature type="region of interest" description="Disordered" evidence="1">
    <location>
        <begin position="325"/>
        <end position="344"/>
    </location>
</feature>
<feature type="domain" description="DUF4283" evidence="2">
    <location>
        <begin position="35"/>
        <end position="94"/>
    </location>
</feature>
<name>A0A9J5W724_SOLCO</name>
<evidence type="ECO:0000313" key="3">
    <source>
        <dbReference type="EMBL" id="KAG5570838.1"/>
    </source>
</evidence>
<organism evidence="3 4">
    <name type="scientific">Solanum commersonii</name>
    <name type="common">Commerson's wild potato</name>
    <name type="synonym">Commerson's nightshade</name>
    <dbReference type="NCBI Taxonomy" id="4109"/>
    <lineage>
        <taxon>Eukaryota</taxon>
        <taxon>Viridiplantae</taxon>
        <taxon>Streptophyta</taxon>
        <taxon>Embryophyta</taxon>
        <taxon>Tracheophyta</taxon>
        <taxon>Spermatophyta</taxon>
        <taxon>Magnoliopsida</taxon>
        <taxon>eudicotyledons</taxon>
        <taxon>Gunneridae</taxon>
        <taxon>Pentapetalae</taxon>
        <taxon>asterids</taxon>
        <taxon>lamiids</taxon>
        <taxon>Solanales</taxon>
        <taxon>Solanaceae</taxon>
        <taxon>Solanoideae</taxon>
        <taxon>Solaneae</taxon>
        <taxon>Solanum</taxon>
    </lineage>
</organism>
<dbReference type="Pfam" id="PF14111">
    <property type="entry name" value="DUF4283"/>
    <property type="match status" value="1"/>
</dbReference>
<proteinExistence type="predicted"/>
<comment type="caution">
    <text evidence="3">The sequence shown here is derived from an EMBL/GenBank/DDBJ whole genome shotgun (WGS) entry which is preliminary data.</text>
</comment>
<accession>A0A9J5W724</accession>
<sequence>MAASPFPQPLAVGKTNVNLNTKAPYAAIQNPEEGLHQVVIIKFAYGKPVLSKLRKLLPKQFDVKGNCNIGQLDFRHLLIRFDLCEDFRKHLKPGYGYRCQSYLQISLRGGPYYRLRQQQESLLWWIKQHKIEPGQKESGKIIEHYQKIVYDNLPLYCTHCKHQGHEENKCRLLMRKTMSQGDRLGVTSGNQIAKPTEIRTSELNVSVVATTENQILVPSREMVQHQMDVSSGYNNQQGMAIGEIVYHVQEHNSETIAKALVIASQGDSGQQLNGNDVGDQSITDARLNIEITATSKSIDWQAEKIPIEKRMHLEIGLWYSRIGSSTSRSNSSSQEKGATKCVDPNLTLPTQNAFEPLSATRKIQLEHCMEKEEQVSPPPLNSKLSPKAPIFVPKSVIAKNNESGALSIMN</sequence>
<dbReference type="EMBL" id="JACXVP010000012">
    <property type="protein sequence ID" value="KAG5570838.1"/>
    <property type="molecule type" value="Genomic_DNA"/>
</dbReference>
<gene>
    <name evidence="3" type="ORF">H5410_060604</name>
</gene>
<dbReference type="InterPro" id="IPR025558">
    <property type="entry name" value="DUF4283"/>
</dbReference>
<reference evidence="3 4" key="1">
    <citation type="submission" date="2020-09" db="EMBL/GenBank/DDBJ databases">
        <title>De no assembly of potato wild relative species, Solanum commersonii.</title>
        <authorList>
            <person name="Cho K."/>
        </authorList>
    </citation>
    <scope>NUCLEOTIDE SEQUENCE [LARGE SCALE GENOMIC DNA]</scope>
    <source>
        <strain evidence="3">LZ3.2</strain>
        <tissue evidence="3">Leaf</tissue>
    </source>
</reference>
<dbReference type="AlphaFoldDB" id="A0A9J5W724"/>
<dbReference type="Proteomes" id="UP000824120">
    <property type="component" value="Chromosome 12"/>
</dbReference>
<keyword evidence="4" id="KW-1185">Reference proteome</keyword>
<evidence type="ECO:0000313" key="4">
    <source>
        <dbReference type="Proteomes" id="UP000824120"/>
    </source>
</evidence>
<evidence type="ECO:0000259" key="2">
    <source>
        <dbReference type="Pfam" id="PF14111"/>
    </source>
</evidence>